<dbReference type="Pfam" id="PF21269">
    <property type="entry name" value="TreT_GT1"/>
    <property type="match status" value="1"/>
</dbReference>
<dbReference type="InParanoid" id="A0A1V8TLD6"/>
<dbReference type="GO" id="GO:0016757">
    <property type="term" value="F:glycosyltransferase activity"/>
    <property type="evidence" value="ECO:0007669"/>
    <property type="project" value="UniProtKB-KW"/>
</dbReference>
<dbReference type="AlphaFoldDB" id="A0A1V8TLD6"/>
<sequence length="752" mass="83869">MEYPGVCTGPALQDLIPQNRSTQWHTDLTMIDRTDSGLGEMPRKETQFTSKESPQHSIVADYTLNVPHDLKPGLDLVDTTTSGRPEDGEDGDALSALPTKLWVGIAMKICEDHAVQVGLVWHDGTTSLDFALHTVHLSQHEHQAAVRGLPIGGRTNALEDFLTITLETIARDNACRFVGAGIAPEVIRACPKLPSRLWSELDILPVALDRDSNCGDADDIADLMVRKCVLCFGPNLQPRLQIGPLGEVGVDLGGRSTFVLPERYACSVGERTMRMANHYSQSLRRKHKKLAFFTSSSQGGVARMRYGLMRFLNCMEVNCSWFVPPPKPEVNRIHERVRQVLRGGEDLHSPLTEAHMDIIDTWTHSVAESLRWTADGGPLASRSSGGAAVIVIDDFTMPALVTISKSLDPSRPVILRSHHALRHDLITAQGTCAAQEWQWIWSHVKHADLFISEPLQTHIPRIVPREKLSLMPSSIDWLDGQNKRLSDGATAFYHRDFAHHCQRQGVPHLAYPRRDYIIQTTDSETAMQDAIAAFALFRRQSRYCSGLSVQQTPQLLLCYNPSTHTTSRSQSLKRLRTSITKDYPDLANDIIISPLPPSDQTLNALLSRAHISLSLSQNPSPNPLIAQSLHKGVPCIALQTPANALQIQHARSGFLVNASDKAAEIRCVAEYMDVLFDDDERYYDMGYHGRLGLRDEVSTVGEAVCWMYLFDRMTSERKPRFDGGWVWDMAREGAGERRRRGDVELLRSVAIT</sequence>
<evidence type="ECO:0000313" key="5">
    <source>
        <dbReference type="EMBL" id="OQO12176.1"/>
    </source>
</evidence>
<keyword evidence="2" id="KW-0328">Glycosyltransferase</keyword>
<keyword evidence="6" id="KW-1185">Reference proteome</keyword>
<dbReference type="STRING" id="1507870.A0A1V8TLD6"/>
<evidence type="ECO:0000313" key="6">
    <source>
        <dbReference type="Proteomes" id="UP000192596"/>
    </source>
</evidence>
<dbReference type="PANTHER" id="PTHR47779:SF1">
    <property type="entry name" value="SYNTHASE (CCG-9), PUTATIVE (AFU_ORTHOLOGUE AFUA_3G12100)-RELATED"/>
    <property type="match status" value="1"/>
</dbReference>
<accession>A0A1V8TLD6</accession>
<evidence type="ECO:0000256" key="1">
    <source>
        <dbReference type="ARBA" id="ARBA00009481"/>
    </source>
</evidence>
<dbReference type="SUPFAM" id="SSF53756">
    <property type="entry name" value="UDP-Glycosyltransferase/glycogen phosphorylase"/>
    <property type="match status" value="1"/>
</dbReference>
<protein>
    <recommendedName>
        <fullName evidence="4">Trehalose synthase N-terminal domain-containing protein</fullName>
    </recommendedName>
</protein>
<organism evidence="5 6">
    <name type="scientific">Cryoendolithus antarcticus</name>
    <dbReference type="NCBI Taxonomy" id="1507870"/>
    <lineage>
        <taxon>Eukaryota</taxon>
        <taxon>Fungi</taxon>
        <taxon>Dikarya</taxon>
        <taxon>Ascomycota</taxon>
        <taxon>Pezizomycotina</taxon>
        <taxon>Dothideomycetes</taxon>
        <taxon>Dothideomycetidae</taxon>
        <taxon>Cladosporiales</taxon>
        <taxon>Cladosporiaceae</taxon>
        <taxon>Cryoendolithus</taxon>
    </lineage>
</organism>
<comment type="similarity">
    <text evidence="1">Belongs to the glycosyltransferase group 1 family. Glycosyltransferase 4 subfamily.</text>
</comment>
<dbReference type="InterPro" id="IPR049438">
    <property type="entry name" value="TreT_GT1"/>
</dbReference>
<comment type="caution">
    <text evidence="5">The sequence shown here is derived from an EMBL/GenBank/DDBJ whole genome shotgun (WGS) entry which is preliminary data.</text>
</comment>
<dbReference type="EMBL" id="NAJO01000005">
    <property type="protein sequence ID" value="OQO12176.1"/>
    <property type="molecule type" value="Genomic_DNA"/>
</dbReference>
<dbReference type="InterPro" id="IPR052078">
    <property type="entry name" value="Trehalose_Metab_GTase"/>
</dbReference>
<keyword evidence="3" id="KW-0808">Transferase</keyword>
<dbReference type="PANTHER" id="PTHR47779">
    <property type="entry name" value="SYNTHASE (CCG-9), PUTATIVE (AFU_ORTHOLOGUE AFUA_3G12100)-RELATED"/>
    <property type="match status" value="1"/>
</dbReference>
<evidence type="ECO:0000259" key="4">
    <source>
        <dbReference type="Pfam" id="PF21269"/>
    </source>
</evidence>
<dbReference type="OrthoDB" id="937291at2759"/>
<dbReference type="Gene3D" id="3.40.50.2000">
    <property type="entry name" value="Glycogen Phosphorylase B"/>
    <property type="match status" value="2"/>
</dbReference>
<evidence type="ECO:0000256" key="2">
    <source>
        <dbReference type="ARBA" id="ARBA00022676"/>
    </source>
</evidence>
<gene>
    <name evidence="5" type="ORF">B0A48_02817</name>
</gene>
<feature type="domain" description="Trehalose synthase N-terminal" evidence="4">
    <location>
        <begin position="297"/>
        <end position="453"/>
    </location>
</feature>
<proteinExistence type="inferred from homology"/>
<name>A0A1V8TLD6_9PEZI</name>
<dbReference type="Proteomes" id="UP000192596">
    <property type="component" value="Unassembled WGS sequence"/>
</dbReference>
<reference evidence="6" key="1">
    <citation type="submission" date="2017-03" db="EMBL/GenBank/DDBJ databases">
        <title>Genomes of endolithic fungi from Antarctica.</title>
        <authorList>
            <person name="Coleine C."/>
            <person name="Masonjones S."/>
            <person name="Stajich J.E."/>
        </authorList>
    </citation>
    <scope>NUCLEOTIDE SEQUENCE [LARGE SCALE GENOMIC DNA]</scope>
    <source>
        <strain evidence="6">CCFEE 5527</strain>
    </source>
</reference>
<evidence type="ECO:0000256" key="3">
    <source>
        <dbReference type="ARBA" id="ARBA00022679"/>
    </source>
</evidence>